<dbReference type="PANTHER" id="PTHR31528:SF3">
    <property type="entry name" value="THIAMINE BIOSYNTHESIS PROTEIN HI_0357-RELATED"/>
    <property type="match status" value="1"/>
</dbReference>
<accession>A0A6B0YYB5</accession>
<dbReference type="PANTHER" id="PTHR31528">
    <property type="entry name" value="4-AMINO-5-HYDROXYMETHYL-2-METHYLPYRIMIDINE PHOSPHATE SYNTHASE THI11-RELATED"/>
    <property type="match status" value="1"/>
</dbReference>
<keyword evidence="2" id="KW-0812">Transmembrane</keyword>
<dbReference type="InterPro" id="IPR015168">
    <property type="entry name" value="SsuA/THI5"/>
</dbReference>
<dbReference type="EMBL" id="VXRG01000167">
    <property type="protein sequence ID" value="MXY95643.1"/>
    <property type="molecule type" value="Genomic_DNA"/>
</dbReference>
<dbReference type="SUPFAM" id="SSF53850">
    <property type="entry name" value="Periplasmic binding protein-like II"/>
    <property type="match status" value="1"/>
</dbReference>
<dbReference type="GO" id="GO:0009228">
    <property type="term" value="P:thiamine biosynthetic process"/>
    <property type="evidence" value="ECO:0007669"/>
    <property type="project" value="InterPro"/>
</dbReference>
<dbReference type="Gene3D" id="3.40.190.10">
    <property type="entry name" value="Periplasmic binding protein-like II"/>
    <property type="match status" value="2"/>
</dbReference>
<gene>
    <name evidence="4" type="ORF">F4Y42_19575</name>
</gene>
<proteinExistence type="predicted"/>
<evidence type="ECO:0000259" key="3">
    <source>
        <dbReference type="Pfam" id="PF09084"/>
    </source>
</evidence>
<name>A0A6B0YYB5_9CHLR</name>
<dbReference type="InterPro" id="IPR027939">
    <property type="entry name" value="NMT1/THI5"/>
</dbReference>
<sequence>MARLTRPTSFAKTIQPDLESRESTGYCYNLSFICRMTHFSSELTHSKEMSSMNRTIASLLLFAALALALSACAAPAPAAQEESMESEAAPMAEEEGDEMAENDSEAEFESILACVVENFPAESYFTNELLPASDVAWEPMECDSVDSIKVGMPWVLNDEEAPWYNAIELGFFADVCLEVELVAGGPGVDHLQTLAGGAVDIAIVAGGSRVPSIVSSPTPADVVAVGTFLKHSPYIWLGLDPDTPQDQRSDKVLTPQDFIGKKVGIQGNDDYLFSFMANKHGIPRDEVELMEAGFTPDPVLVGAMDYIGAWIVNQPRLLEEKGFMNWVAFQFSDWGWDGYSDVTVVRRETFEENPDLVRRFLAAQTAGLNYLLENPDESAEIAVVYGVDAQLTKEQALRRFELQEALVVGNDDLPVSHMSAERWNTQVATMIQYDQLELEACK</sequence>
<feature type="compositionally biased region" description="Acidic residues" evidence="1">
    <location>
        <begin position="92"/>
        <end position="103"/>
    </location>
</feature>
<dbReference type="AlphaFoldDB" id="A0A6B0YYB5"/>
<dbReference type="Pfam" id="PF09084">
    <property type="entry name" value="NMT1"/>
    <property type="match status" value="1"/>
</dbReference>
<evidence type="ECO:0000313" key="4">
    <source>
        <dbReference type="EMBL" id="MXY95643.1"/>
    </source>
</evidence>
<evidence type="ECO:0000256" key="2">
    <source>
        <dbReference type="SAM" id="Phobius"/>
    </source>
</evidence>
<protein>
    <submittedName>
        <fullName evidence="4">ABC transporter substrate-binding protein</fullName>
    </submittedName>
</protein>
<feature type="region of interest" description="Disordered" evidence="1">
    <location>
        <begin position="79"/>
        <end position="103"/>
    </location>
</feature>
<comment type="caution">
    <text evidence="4">The sequence shown here is derived from an EMBL/GenBank/DDBJ whole genome shotgun (WGS) entry which is preliminary data.</text>
</comment>
<organism evidence="4">
    <name type="scientific">Caldilineaceae bacterium SB0664_bin_27</name>
    <dbReference type="NCBI Taxonomy" id="2605260"/>
    <lineage>
        <taxon>Bacteria</taxon>
        <taxon>Bacillati</taxon>
        <taxon>Chloroflexota</taxon>
        <taxon>Caldilineae</taxon>
        <taxon>Caldilineales</taxon>
        <taxon>Caldilineaceae</taxon>
    </lineage>
</organism>
<evidence type="ECO:0000256" key="1">
    <source>
        <dbReference type="SAM" id="MobiDB-lite"/>
    </source>
</evidence>
<feature type="compositionally biased region" description="Low complexity" evidence="1">
    <location>
        <begin position="79"/>
        <end position="91"/>
    </location>
</feature>
<feature type="domain" description="SsuA/THI5-like" evidence="3">
    <location>
        <begin position="160"/>
        <end position="377"/>
    </location>
</feature>
<keyword evidence="2" id="KW-1133">Transmembrane helix</keyword>
<feature type="transmembrane region" description="Helical" evidence="2">
    <location>
        <begin position="56"/>
        <end position="76"/>
    </location>
</feature>
<keyword evidence="2" id="KW-0472">Membrane</keyword>
<reference evidence="4" key="1">
    <citation type="submission" date="2019-09" db="EMBL/GenBank/DDBJ databases">
        <title>Characterisation of the sponge microbiome using genome-centric metagenomics.</title>
        <authorList>
            <person name="Engelberts J.P."/>
            <person name="Robbins S.J."/>
            <person name="De Goeij J.M."/>
            <person name="Aranda M."/>
            <person name="Bell S.C."/>
            <person name="Webster N.S."/>
        </authorList>
    </citation>
    <scope>NUCLEOTIDE SEQUENCE</scope>
    <source>
        <strain evidence="4">SB0664_bin_27</strain>
    </source>
</reference>